<evidence type="ECO:0000313" key="2">
    <source>
        <dbReference type="Proteomes" id="UP000793456"/>
    </source>
</evidence>
<name>A0ACD3Q6T5_LARCR</name>
<protein>
    <submittedName>
        <fullName evidence="1">Uncharacterized protein</fullName>
    </submittedName>
</protein>
<gene>
    <name evidence="1" type="ORF">E3U43_007926</name>
</gene>
<accession>A0ACD3Q6T5</accession>
<sequence>MLWSGGVRESLSRRIILTADTFQHLYSRDTSMSTCLGRKERRAVCIFLYECDIRSLSLTFRDRIIICDDKKMFKKIKKEREGENNNDVEVTKSVRRIVPNAAKFCLKPSG</sequence>
<dbReference type="Proteomes" id="UP000793456">
    <property type="component" value="Chromosome XXIV"/>
</dbReference>
<evidence type="ECO:0000313" key="1">
    <source>
        <dbReference type="EMBL" id="TMS02386.1"/>
    </source>
</evidence>
<keyword evidence="2" id="KW-1185">Reference proteome</keyword>
<reference evidence="1" key="1">
    <citation type="submission" date="2018-11" db="EMBL/GenBank/DDBJ databases">
        <title>The sequence and de novo assembly of Larimichthys crocea genome using PacBio and Hi-C technologies.</title>
        <authorList>
            <person name="Xu P."/>
            <person name="Chen B."/>
            <person name="Zhou Z."/>
            <person name="Ke Q."/>
            <person name="Wu Y."/>
            <person name="Bai H."/>
            <person name="Pu F."/>
        </authorList>
    </citation>
    <scope>NUCLEOTIDE SEQUENCE</scope>
    <source>
        <tissue evidence="1">Muscle</tissue>
    </source>
</reference>
<dbReference type="EMBL" id="CM011697">
    <property type="protein sequence ID" value="TMS02386.1"/>
    <property type="molecule type" value="Genomic_DNA"/>
</dbReference>
<comment type="caution">
    <text evidence="1">The sequence shown here is derived from an EMBL/GenBank/DDBJ whole genome shotgun (WGS) entry which is preliminary data.</text>
</comment>
<proteinExistence type="predicted"/>
<organism evidence="1 2">
    <name type="scientific">Larimichthys crocea</name>
    <name type="common">Large yellow croaker</name>
    <name type="synonym">Pseudosciaena crocea</name>
    <dbReference type="NCBI Taxonomy" id="215358"/>
    <lineage>
        <taxon>Eukaryota</taxon>
        <taxon>Metazoa</taxon>
        <taxon>Chordata</taxon>
        <taxon>Craniata</taxon>
        <taxon>Vertebrata</taxon>
        <taxon>Euteleostomi</taxon>
        <taxon>Actinopterygii</taxon>
        <taxon>Neopterygii</taxon>
        <taxon>Teleostei</taxon>
        <taxon>Neoteleostei</taxon>
        <taxon>Acanthomorphata</taxon>
        <taxon>Eupercaria</taxon>
        <taxon>Sciaenidae</taxon>
        <taxon>Larimichthys</taxon>
    </lineage>
</organism>